<dbReference type="EMBL" id="KP136799">
    <property type="protein sequence ID" value="AJG42942.1"/>
    <property type="molecule type" value="Genomic_DNA"/>
</dbReference>
<accession>A0A0R5Z2S3</accession>
<sequence>MTSALNYVCTCFTVSIIFCTHFSVGSAHIFVLRRVTRTTACKEHPSEVLYHPFSHFAGNGFCKNLLQHSSPTLVPSAASVPCKIIPITRPTKSNVFCGVICRLLKVGQVLLCVHSLNFTVSYKKFKYFIF</sequence>
<dbReference type="Proteomes" id="UP000296355">
    <property type="component" value="Segment"/>
</dbReference>
<proteinExistence type="predicted"/>
<protein>
    <submittedName>
        <fullName evidence="1">Uncharacterized protein</fullName>
    </submittedName>
</protein>
<organism evidence="1 2">
    <name type="scientific">phocid gammaherpesvirus 3</name>
    <dbReference type="NCBI Taxonomy" id="2560643"/>
    <lineage>
        <taxon>Viruses</taxon>
        <taxon>Duplodnaviria</taxon>
        <taxon>Heunggongvirae</taxon>
        <taxon>Peploviricota</taxon>
        <taxon>Herviviricetes</taxon>
        <taxon>Herpesvirales</taxon>
        <taxon>Orthoherpesviridae</taxon>
        <taxon>Gammaherpesvirinae</taxon>
        <taxon>Percavirus</taxon>
        <taxon>Percavirus phocidgamma3</taxon>
    </lineage>
</organism>
<dbReference type="GeneID" id="65099466"/>
<name>A0A0R5Z2S3_9GAMA</name>
<evidence type="ECO:0000313" key="2">
    <source>
        <dbReference type="Proteomes" id="UP000296355"/>
    </source>
</evidence>
<dbReference type="KEGG" id="vg:65099466"/>
<keyword evidence="2" id="KW-1185">Reference proteome</keyword>
<dbReference type="RefSeq" id="YP_010084473.1">
    <property type="nucleotide sequence ID" value="NC_055139.1"/>
</dbReference>
<evidence type="ECO:0000313" key="1">
    <source>
        <dbReference type="EMBL" id="AJG42942.1"/>
    </source>
</evidence>
<reference evidence="1" key="1">
    <citation type="submission" date="2014-11" db="EMBL/GenBank/DDBJ databases">
        <title>Gammaherpesviruses are widespread among seal species in Canada.</title>
        <authorList>
            <person name="Bellehumeur C."/>
            <person name="Nielsen O."/>
            <person name="Measures L."/>
            <person name="Harwood L."/>
            <person name="Boyle B."/>
            <person name="Gagnon C.A."/>
        </authorList>
    </citation>
    <scope>NUCLEOTIDE SEQUENCE [LARGE SCALE GENOMIC DNA]</scope>
    <source>
        <strain evidence="1">FMV04-1493874</strain>
    </source>
</reference>